<evidence type="ECO:0000313" key="3">
    <source>
        <dbReference type="Proteomes" id="UP000315303"/>
    </source>
</evidence>
<evidence type="ECO:0008006" key="4">
    <source>
        <dbReference type="Google" id="ProtNLM"/>
    </source>
</evidence>
<dbReference type="Proteomes" id="UP000315303">
    <property type="component" value="Unassembled WGS sequence"/>
</dbReference>
<sequence>MNKVFLLALGLLSSFSLFAQEKHHEDPTKVITRIGAGYTDNLTVSGSLALDQVRKLNARSNITGDEWRLGGSWLFNFGIVNFSFSRSEYDDGGHKKTYSVGTFLPLSALGIDTGKWMIFPMAGFSHTNGEIAINDDEIISLNDVVMVQNTSNGGYLGVMALRPIDDNWTFMTFGGGGAGSGDYRNVWGGAGASYKINEQQSFNVFGFVSDDDYGTNNKLGISYTYEFD</sequence>
<comment type="caution">
    <text evidence="2">The sequence shown here is derived from an EMBL/GenBank/DDBJ whole genome shotgun (WGS) entry which is preliminary data.</text>
</comment>
<dbReference type="RefSeq" id="WP_140604673.1">
    <property type="nucleotide sequence ID" value="NZ_SAWY01000036.1"/>
</dbReference>
<dbReference type="AlphaFoldDB" id="A0A502KYL6"/>
<gene>
    <name evidence="2" type="ORF">EPA86_14030</name>
</gene>
<keyword evidence="1" id="KW-0732">Signal</keyword>
<keyword evidence="3" id="KW-1185">Reference proteome</keyword>
<evidence type="ECO:0000256" key="1">
    <source>
        <dbReference type="SAM" id="SignalP"/>
    </source>
</evidence>
<accession>A0A502KYL6</accession>
<name>A0A502KYL6_9GAMM</name>
<feature type="chain" id="PRO_5021369720" description="Outer membrane protein beta-barrel domain-containing protein" evidence="1">
    <location>
        <begin position="20"/>
        <end position="228"/>
    </location>
</feature>
<dbReference type="OrthoDB" id="7594018at2"/>
<evidence type="ECO:0000313" key="2">
    <source>
        <dbReference type="EMBL" id="TPH13307.1"/>
    </source>
</evidence>
<dbReference type="EMBL" id="SAWY01000036">
    <property type="protein sequence ID" value="TPH13307.1"/>
    <property type="molecule type" value="Genomic_DNA"/>
</dbReference>
<reference evidence="2 3" key="1">
    <citation type="submission" date="2019-01" db="EMBL/GenBank/DDBJ databases">
        <title>Litorilituus lipolytica sp. nov., isolated from intertidal sand of the Yellow Sea in China.</title>
        <authorList>
            <person name="Liu A."/>
        </authorList>
    </citation>
    <scope>NUCLEOTIDE SEQUENCE [LARGE SCALE GENOMIC DNA]</scope>
    <source>
        <strain evidence="2 3">RZ04</strain>
    </source>
</reference>
<proteinExistence type="predicted"/>
<protein>
    <recommendedName>
        <fullName evidence="4">Outer membrane protein beta-barrel domain-containing protein</fullName>
    </recommendedName>
</protein>
<organism evidence="2 3">
    <name type="scientific">Litorilituus lipolyticus</name>
    <dbReference type="NCBI Taxonomy" id="2491017"/>
    <lineage>
        <taxon>Bacteria</taxon>
        <taxon>Pseudomonadati</taxon>
        <taxon>Pseudomonadota</taxon>
        <taxon>Gammaproteobacteria</taxon>
        <taxon>Alteromonadales</taxon>
        <taxon>Colwelliaceae</taxon>
        <taxon>Litorilituus</taxon>
    </lineage>
</organism>
<feature type="signal peptide" evidence="1">
    <location>
        <begin position="1"/>
        <end position="19"/>
    </location>
</feature>